<evidence type="ECO:0000256" key="1">
    <source>
        <dbReference type="SAM" id="MobiDB-lite"/>
    </source>
</evidence>
<reference evidence="2" key="1">
    <citation type="journal article" date="2014" name="Front. Microbiol.">
        <title>High frequency of phylogenetically diverse reductive dehalogenase-homologous genes in deep subseafloor sedimentary metagenomes.</title>
        <authorList>
            <person name="Kawai M."/>
            <person name="Futagami T."/>
            <person name="Toyoda A."/>
            <person name="Takaki Y."/>
            <person name="Nishi S."/>
            <person name="Hori S."/>
            <person name="Arai W."/>
            <person name="Tsubouchi T."/>
            <person name="Morono Y."/>
            <person name="Uchiyama I."/>
            <person name="Ito T."/>
            <person name="Fujiyama A."/>
            <person name="Inagaki F."/>
            <person name="Takami H."/>
        </authorList>
    </citation>
    <scope>NUCLEOTIDE SEQUENCE</scope>
    <source>
        <strain evidence="2">Expedition CK06-06</strain>
    </source>
</reference>
<protein>
    <submittedName>
        <fullName evidence="2">Uncharacterized protein</fullName>
    </submittedName>
</protein>
<comment type="caution">
    <text evidence="2">The sequence shown here is derived from an EMBL/GenBank/DDBJ whole genome shotgun (WGS) entry which is preliminary data.</text>
</comment>
<feature type="non-terminal residue" evidence="2">
    <location>
        <position position="1"/>
    </location>
</feature>
<evidence type="ECO:0000313" key="2">
    <source>
        <dbReference type="EMBL" id="GAG10420.1"/>
    </source>
</evidence>
<proteinExistence type="predicted"/>
<organism evidence="2">
    <name type="scientific">marine sediment metagenome</name>
    <dbReference type="NCBI Taxonomy" id="412755"/>
    <lineage>
        <taxon>unclassified sequences</taxon>
        <taxon>metagenomes</taxon>
        <taxon>ecological metagenomes</taxon>
    </lineage>
</organism>
<feature type="region of interest" description="Disordered" evidence="1">
    <location>
        <begin position="138"/>
        <end position="162"/>
    </location>
</feature>
<gene>
    <name evidence="2" type="ORF">S01H1_39109</name>
</gene>
<dbReference type="EMBL" id="BARS01024656">
    <property type="protein sequence ID" value="GAG10420.1"/>
    <property type="molecule type" value="Genomic_DNA"/>
</dbReference>
<dbReference type="AlphaFoldDB" id="X0UXC9"/>
<sequence>ASEFKKDTKTFQSKKGEVIETKKQGSKKCEDVFAAAMHQSKEDQDKSKIYYLTSRNLDEKKLKEREKKQSYIPVDFEDKLKKLKEKEQREREKEEKRLKKLETKKAKLEETQKKKEEKKMLLEKLKKEAEEKKLLKKEAKKVEEKKRKKLEAKQARLEAKQKKKEEKEALVKTLVKEAEEKKQLKKNEKHMESEEVKADDLPSSIVTKKEQTFVDDDVIKVLLMTDDLLGNLPEEVIDKFAQSEDFKLYEKVISKYKTK</sequence>
<name>X0UXC9_9ZZZZ</name>
<accession>X0UXC9</accession>